<keyword evidence="3" id="KW-1185">Reference proteome</keyword>
<feature type="region of interest" description="Disordered" evidence="1">
    <location>
        <begin position="575"/>
        <end position="613"/>
    </location>
</feature>
<name>A0A2B4RMJ1_STYPI</name>
<protein>
    <submittedName>
        <fullName evidence="2">Uncharacterized protein</fullName>
    </submittedName>
</protein>
<organism evidence="2 3">
    <name type="scientific">Stylophora pistillata</name>
    <name type="common">Smooth cauliflower coral</name>
    <dbReference type="NCBI Taxonomy" id="50429"/>
    <lineage>
        <taxon>Eukaryota</taxon>
        <taxon>Metazoa</taxon>
        <taxon>Cnidaria</taxon>
        <taxon>Anthozoa</taxon>
        <taxon>Hexacorallia</taxon>
        <taxon>Scleractinia</taxon>
        <taxon>Astrocoeniina</taxon>
        <taxon>Pocilloporidae</taxon>
        <taxon>Stylophora</taxon>
    </lineage>
</organism>
<comment type="caution">
    <text evidence="2">The sequence shown here is derived from an EMBL/GenBank/DDBJ whole genome shotgun (WGS) entry which is preliminary data.</text>
</comment>
<feature type="compositionally biased region" description="Basic residues" evidence="1">
    <location>
        <begin position="583"/>
        <end position="597"/>
    </location>
</feature>
<evidence type="ECO:0000313" key="2">
    <source>
        <dbReference type="EMBL" id="PFX17548.1"/>
    </source>
</evidence>
<reference evidence="3" key="1">
    <citation type="journal article" date="2017" name="bioRxiv">
        <title>Comparative analysis of the genomes of Stylophora pistillata and Acropora digitifera provides evidence for extensive differences between species of corals.</title>
        <authorList>
            <person name="Voolstra C.R."/>
            <person name="Li Y."/>
            <person name="Liew Y.J."/>
            <person name="Baumgarten S."/>
            <person name="Zoccola D."/>
            <person name="Flot J.-F."/>
            <person name="Tambutte S."/>
            <person name="Allemand D."/>
            <person name="Aranda M."/>
        </authorList>
    </citation>
    <scope>NUCLEOTIDE SEQUENCE [LARGE SCALE GENOMIC DNA]</scope>
</reference>
<evidence type="ECO:0000313" key="3">
    <source>
        <dbReference type="Proteomes" id="UP000225706"/>
    </source>
</evidence>
<feature type="region of interest" description="Disordered" evidence="1">
    <location>
        <begin position="108"/>
        <end position="160"/>
    </location>
</feature>
<proteinExistence type="predicted"/>
<dbReference type="EMBL" id="LSMT01000466">
    <property type="protein sequence ID" value="PFX17548.1"/>
    <property type="molecule type" value="Genomic_DNA"/>
</dbReference>
<dbReference type="AlphaFoldDB" id="A0A2B4RMJ1"/>
<accession>A0A2B4RMJ1</accession>
<gene>
    <name evidence="2" type="ORF">AWC38_SpisGene18123</name>
</gene>
<sequence length="718" mass="81667">MFVREKHLWKRELWCRSGSGFPVKAFVVKSEVVEGISAPLDNDFWYRYQKQDFEEATRIALEASLNDLRLRCKSESEDSLDKTTPGFNHARGRGKMLQKTIDVIGITDLPPKKKNKKASRKSKARTMAKSELESDVESLSEGSSSSQDDKNNKTKKKQRKISLDTWDNVEMQSVGRLPVGIDGLTICEIKGFVPDKLELLQDGRKWKKTCLTFWRRHARTRFADCKGSVKCTKEHCPFKMQFGVTNTTQFEKKRYGKQVWKGCGSEGEFVPCAARRYLSYGKNKVTVYHIGEHSCPVTSIQKKKDLKAVEQLIRDNPIVKPCEIQSTFVLSAFQQEMDWDEVEKEAAVIIDKKRMSNIKQKVKREIEPFGYNFEAVVSFKECSDKRDLLYIYKQIPLAIMETEREDTTNVELFRTLFNEALGKVANDPSIKFNPIGWCSDMAGANLAGITRVYGNAGLIKSCEFHFMDHRNKKAQKLDPDSAEEFKRICDRLLHSTTAEGYESAKGLMDKFVSTKEERDFSVDWVSWWHDRRGFIFRAFAVQDAPQRRHASQINKARSIGKEMFADDNEQYGLLIDPQSSHHPGGRKKSKRNSKKYLAKSEINSTPTLQQPNVVTPMAPQMSSAALQLPSPMLPQNTLIQGSPRILAPQLSARVPFQTPLCIQPLQVTPSPQIYHRIPMQVPPPVPPIGTALPQQAPAPSWNAGMPPNAYEVVFLRCT</sequence>
<feature type="compositionally biased region" description="Polar residues" evidence="1">
    <location>
        <begin position="601"/>
        <end position="613"/>
    </location>
</feature>
<feature type="compositionally biased region" description="Basic residues" evidence="1">
    <location>
        <begin position="112"/>
        <end position="126"/>
    </location>
</feature>
<dbReference type="Proteomes" id="UP000225706">
    <property type="component" value="Unassembled WGS sequence"/>
</dbReference>
<evidence type="ECO:0000256" key="1">
    <source>
        <dbReference type="SAM" id="MobiDB-lite"/>
    </source>
</evidence>